<name>A0AAV0WYA9_9HEMI</name>
<reference evidence="1 2" key="1">
    <citation type="submission" date="2023-01" db="EMBL/GenBank/DDBJ databases">
        <authorList>
            <person name="Whitehead M."/>
        </authorList>
    </citation>
    <scope>NUCLEOTIDE SEQUENCE [LARGE SCALE GENOMIC DNA]</scope>
</reference>
<comment type="caution">
    <text evidence="1">The sequence shown here is derived from an EMBL/GenBank/DDBJ whole genome shotgun (WGS) entry which is preliminary data.</text>
</comment>
<accession>A0AAV0WYA9</accession>
<organism evidence="1 2">
    <name type="scientific">Macrosiphum euphorbiae</name>
    <name type="common">potato aphid</name>
    <dbReference type="NCBI Taxonomy" id="13131"/>
    <lineage>
        <taxon>Eukaryota</taxon>
        <taxon>Metazoa</taxon>
        <taxon>Ecdysozoa</taxon>
        <taxon>Arthropoda</taxon>
        <taxon>Hexapoda</taxon>
        <taxon>Insecta</taxon>
        <taxon>Pterygota</taxon>
        <taxon>Neoptera</taxon>
        <taxon>Paraneoptera</taxon>
        <taxon>Hemiptera</taxon>
        <taxon>Sternorrhyncha</taxon>
        <taxon>Aphidomorpha</taxon>
        <taxon>Aphidoidea</taxon>
        <taxon>Aphididae</taxon>
        <taxon>Macrosiphini</taxon>
        <taxon>Macrosiphum</taxon>
    </lineage>
</organism>
<evidence type="ECO:0000313" key="1">
    <source>
        <dbReference type="EMBL" id="CAI6360624.1"/>
    </source>
</evidence>
<dbReference type="Proteomes" id="UP001160148">
    <property type="component" value="Unassembled WGS sequence"/>
</dbReference>
<sequence length="80" mass="9252">MMSYENINTSFGFLFNTTELSVLEVRQKAGELQKSFMNECIHFRGYLKGLPESVSIKLVLYLCRVIKDDNLLDIYPIPIC</sequence>
<evidence type="ECO:0000313" key="2">
    <source>
        <dbReference type="Proteomes" id="UP001160148"/>
    </source>
</evidence>
<keyword evidence="2" id="KW-1185">Reference proteome</keyword>
<gene>
    <name evidence="1" type="ORF">MEUPH1_LOCUS15906</name>
</gene>
<dbReference type="AlphaFoldDB" id="A0AAV0WYA9"/>
<proteinExistence type="predicted"/>
<dbReference type="EMBL" id="CARXXK010000003">
    <property type="protein sequence ID" value="CAI6360624.1"/>
    <property type="molecule type" value="Genomic_DNA"/>
</dbReference>
<protein>
    <submittedName>
        <fullName evidence="1">Uncharacterized protein</fullName>
    </submittedName>
</protein>